<gene>
    <name evidence="6" type="primary">ubiE</name>
    <name evidence="5" type="synonym">menG</name>
    <name evidence="6" type="ordered locus">SMDSEM_227</name>
</gene>
<evidence type="ECO:0000256" key="1">
    <source>
        <dbReference type="ARBA" id="ARBA00022428"/>
    </source>
</evidence>
<evidence type="ECO:0000313" key="6">
    <source>
        <dbReference type="EMBL" id="ACU52926.1"/>
    </source>
</evidence>
<dbReference type="KEGG" id="sms:SMDSEM_227"/>
<dbReference type="InterPro" id="IPR004033">
    <property type="entry name" value="UbiE/COQ5_MeTrFase"/>
</dbReference>
<dbReference type="UniPathway" id="UPA00079">
    <property type="reaction ID" value="UER00169"/>
</dbReference>
<comment type="similarity">
    <text evidence="5">Belongs to the class I-like SAM-binding methyltransferase superfamily. MenG/UbiE family.</text>
</comment>
<reference evidence="6 7" key="1">
    <citation type="journal article" date="2009" name="Proc. Natl. Acad. Sci. U.S.A.">
        <title>Convergent evolution of metabolic roles in bacterial co-symbionts of insects.</title>
        <authorList>
            <person name="McCutcheon J.P."/>
            <person name="McDonald B.R."/>
            <person name="Moran N.A."/>
        </authorList>
    </citation>
    <scope>NUCLEOTIDE SEQUENCE [LARGE SCALE GENOMIC DNA]</scope>
    <source>
        <strain evidence="6 7">SMDSEM</strain>
    </source>
</reference>
<dbReference type="PROSITE" id="PS01183">
    <property type="entry name" value="UBIE_1"/>
    <property type="match status" value="1"/>
</dbReference>
<dbReference type="NCBIfam" id="TIGR01934">
    <property type="entry name" value="MenG_MenH_UbiE"/>
    <property type="match status" value="1"/>
</dbReference>
<dbReference type="EC" id="2.1.1.163" evidence="5"/>
<keyword evidence="3 5" id="KW-0808">Transferase</keyword>
<accession>C7LKG4</accession>
<evidence type="ECO:0000313" key="7">
    <source>
        <dbReference type="Proteomes" id="UP000008074"/>
    </source>
</evidence>
<dbReference type="HOGENOM" id="CLU_037990_0_0_10"/>
<feature type="binding site" evidence="5">
    <location>
        <position position="67"/>
    </location>
    <ligand>
        <name>S-adenosyl-L-methionine</name>
        <dbReference type="ChEBI" id="CHEBI:59789"/>
    </ligand>
</feature>
<dbReference type="CDD" id="cd02440">
    <property type="entry name" value="AdoMet_MTases"/>
    <property type="match status" value="1"/>
</dbReference>
<evidence type="ECO:0000256" key="3">
    <source>
        <dbReference type="ARBA" id="ARBA00022679"/>
    </source>
</evidence>
<dbReference type="EMBL" id="CP001605">
    <property type="protein sequence ID" value="ACU52926.1"/>
    <property type="molecule type" value="Genomic_DNA"/>
</dbReference>
<name>C7LKG4_KARMS</name>
<dbReference type="PANTHER" id="PTHR43591:SF24">
    <property type="entry name" value="2-METHOXY-6-POLYPRENYL-1,4-BENZOQUINOL METHYLASE, MITOCHONDRIAL"/>
    <property type="match status" value="1"/>
</dbReference>
<comment type="pathway">
    <text evidence="5">Quinol/quinone metabolism; menaquinone biosynthesis; menaquinol from 1,4-dihydroxy-2-naphthoate: step 2/2.</text>
</comment>
<dbReference type="Pfam" id="PF01209">
    <property type="entry name" value="Ubie_methyltran"/>
    <property type="match status" value="1"/>
</dbReference>
<proteinExistence type="inferred from homology"/>
<dbReference type="InterPro" id="IPR023576">
    <property type="entry name" value="UbiE/COQ5_MeTrFase_CS"/>
</dbReference>
<comment type="caution">
    <text evidence="5">Lacks conserved residue(s) required for the propagation of feature annotation.</text>
</comment>
<dbReference type="GO" id="GO:0009234">
    <property type="term" value="P:menaquinone biosynthetic process"/>
    <property type="evidence" value="ECO:0007669"/>
    <property type="project" value="UniProtKB-UniRule"/>
</dbReference>
<dbReference type="PROSITE" id="PS51608">
    <property type="entry name" value="SAM_MT_UBIE"/>
    <property type="match status" value="1"/>
</dbReference>
<organism evidence="6 7">
    <name type="scientific">Karelsulcia muelleri (strain SMDSEM)</name>
    <name type="common">Sulcia muelleri</name>
    <dbReference type="NCBI Taxonomy" id="595499"/>
    <lineage>
        <taxon>Bacteria</taxon>
        <taxon>Pseudomonadati</taxon>
        <taxon>Bacteroidota</taxon>
        <taxon>Flavobacteriia</taxon>
        <taxon>Flavobacteriales</taxon>
        <taxon>Candidatus Karelsulcia</taxon>
    </lineage>
</organism>
<dbReference type="HAMAP" id="MF_01813">
    <property type="entry name" value="MenG_UbiE_methyltr"/>
    <property type="match status" value="1"/>
</dbReference>
<evidence type="ECO:0000256" key="5">
    <source>
        <dbReference type="HAMAP-Rule" id="MF_01813"/>
    </source>
</evidence>
<feature type="binding site" evidence="5">
    <location>
        <position position="87"/>
    </location>
    <ligand>
        <name>S-adenosyl-L-methionine</name>
        <dbReference type="ChEBI" id="CHEBI:59789"/>
    </ligand>
</feature>
<keyword evidence="2 5" id="KW-0489">Methyltransferase</keyword>
<comment type="function">
    <text evidence="5">Methyltransferase required for the conversion of demethylmenaquinol (DMKH2) to menaquinol (MKH2).</text>
</comment>
<evidence type="ECO:0000256" key="4">
    <source>
        <dbReference type="ARBA" id="ARBA00022691"/>
    </source>
</evidence>
<dbReference type="PANTHER" id="PTHR43591">
    <property type="entry name" value="METHYLTRANSFERASE"/>
    <property type="match status" value="1"/>
</dbReference>
<dbReference type="AlphaFoldDB" id="C7LKG4"/>
<dbReference type="SUPFAM" id="SSF53335">
    <property type="entry name" value="S-adenosyl-L-methionine-dependent methyltransferases"/>
    <property type="match status" value="1"/>
</dbReference>
<dbReference type="STRING" id="595499.SMDSEM_227"/>
<dbReference type="Gene3D" id="3.40.50.150">
    <property type="entry name" value="Vaccinia Virus protein VP39"/>
    <property type="match status" value="1"/>
</dbReference>
<dbReference type="Proteomes" id="UP000008074">
    <property type="component" value="Chromosome"/>
</dbReference>
<protein>
    <recommendedName>
        <fullName evidence="5">Demethylmenaquinone methyltransferase</fullName>
        <ecNumber evidence="5">2.1.1.163</ecNumber>
    </recommendedName>
</protein>
<dbReference type="GO" id="GO:0032259">
    <property type="term" value="P:methylation"/>
    <property type="evidence" value="ECO:0007669"/>
    <property type="project" value="UniProtKB-KW"/>
</dbReference>
<dbReference type="GO" id="GO:0043770">
    <property type="term" value="F:demethylmenaquinone methyltransferase activity"/>
    <property type="evidence" value="ECO:0007669"/>
    <property type="project" value="UniProtKB-UniRule"/>
</dbReference>
<keyword evidence="4 5" id="KW-0949">S-adenosyl-L-methionine</keyword>
<comment type="catalytic activity">
    <reaction evidence="5">
        <text>a 2-demethylmenaquinol + S-adenosyl-L-methionine = a menaquinol + S-adenosyl-L-homocysteine + H(+)</text>
        <dbReference type="Rhea" id="RHEA:42640"/>
        <dbReference type="Rhea" id="RHEA-COMP:9539"/>
        <dbReference type="Rhea" id="RHEA-COMP:9563"/>
        <dbReference type="ChEBI" id="CHEBI:15378"/>
        <dbReference type="ChEBI" id="CHEBI:18151"/>
        <dbReference type="ChEBI" id="CHEBI:55437"/>
        <dbReference type="ChEBI" id="CHEBI:57856"/>
        <dbReference type="ChEBI" id="CHEBI:59789"/>
        <dbReference type="EC" id="2.1.1.163"/>
    </reaction>
</comment>
<keyword evidence="6" id="KW-0830">Ubiquinone</keyword>
<keyword evidence="1 5" id="KW-0474">Menaquinone biosynthesis</keyword>
<evidence type="ECO:0000256" key="2">
    <source>
        <dbReference type="ARBA" id="ARBA00022603"/>
    </source>
</evidence>
<feature type="binding site" evidence="5">
    <location>
        <begin position="112"/>
        <end position="113"/>
    </location>
    <ligand>
        <name>S-adenosyl-L-methionine</name>
        <dbReference type="ChEBI" id="CHEBI:59789"/>
    </ligand>
</feature>
<sequence>MIKIKPFKKAKFNKTIQIKKMFDIIYHNYDKINNIISFGYDRKWRKKLSEIIINYNPKLVLDLATGTGNIPILLVNKLKKLNLLGIDISNKMISIGKNKLKNSKNVKLIQADCQKLFFIKKNQFDIVTIVFGIRNFENINNVLKEIYRVLSINGYLIILEFSKSNNYFNYIYKFYSKKIIPLIIKSFYKNLFAYNYLIKSIDFFSKNVNLKKKFKQFNFKLIKTIQLTFGIVSIYIAKK</sequence>
<dbReference type="InterPro" id="IPR029063">
    <property type="entry name" value="SAM-dependent_MTases_sf"/>
</dbReference>